<protein>
    <submittedName>
        <fullName evidence="1">Uncharacterized protein</fullName>
    </submittedName>
</protein>
<name>A0A517PB95_9PLAN</name>
<dbReference type="EMBL" id="CP036265">
    <property type="protein sequence ID" value="QDT16646.1"/>
    <property type="molecule type" value="Genomic_DNA"/>
</dbReference>
<reference evidence="1 2" key="1">
    <citation type="submission" date="2019-02" db="EMBL/GenBank/DDBJ databases">
        <title>Deep-cultivation of Planctomycetes and their phenomic and genomic characterization uncovers novel biology.</title>
        <authorList>
            <person name="Wiegand S."/>
            <person name="Jogler M."/>
            <person name="Boedeker C."/>
            <person name="Pinto D."/>
            <person name="Vollmers J."/>
            <person name="Rivas-Marin E."/>
            <person name="Kohn T."/>
            <person name="Peeters S.H."/>
            <person name="Heuer A."/>
            <person name="Rast P."/>
            <person name="Oberbeckmann S."/>
            <person name="Bunk B."/>
            <person name="Jeske O."/>
            <person name="Meyerdierks A."/>
            <person name="Storesund J.E."/>
            <person name="Kallscheuer N."/>
            <person name="Luecker S."/>
            <person name="Lage O.M."/>
            <person name="Pohl T."/>
            <person name="Merkel B.J."/>
            <person name="Hornburger P."/>
            <person name="Mueller R.-W."/>
            <person name="Bruemmer F."/>
            <person name="Labrenz M."/>
            <person name="Spormann A.M."/>
            <person name="Op den Camp H."/>
            <person name="Overmann J."/>
            <person name="Amann R."/>
            <person name="Jetten M.S.M."/>
            <person name="Mascher T."/>
            <person name="Medema M.H."/>
            <person name="Devos D.P."/>
            <person name="Kaster A.-K."/>
            <person name="Ovreas L."/>
            <person name="Rohde M."/>
            <person name="Galperin M.Y."/>
            <person name="Jogler C."/>
        </authorList>
    </citation>
    <scope>NUCLEOTIDE SEQUENCE [LARGE SCALE GENOMIC DNA]</scope>
    <source>
        <strain evidence="1 2">CA12</strain>
    </source>
</reference>
<dbReference type="Proteomes" id="UP000318741">
    <property type="component" value="Chromosome"/>
</dbReference>
<accession>A0A517PB95</accession>
<organism evidence="1 2">
    <name type="scientific">Alienimonas californiensis</name>
    <dbReference type="NCBI Taxonomy" id="2527989"/>
    <lineage>
        <taxon>Bacteria</taxon>
        <taxon>Pseudomonadati</taxon>
        <taxon>Planctomycetota</taxon>
        <taxon>Planctomycetia</taxon>
        <taxon>Planctomycetales</taxon>
        <taxon>Planctomycetaceae</taxon>
        <taxon>Alienimonas</taxon>
    </lineage>
</organism>
<sequence length="87" mass="10116">MFRGVAPQCDIALSKLPHWLCDNGLWSLNDDLTVLIANDRHFREAAPDQRALADYAGLRVRLPNVEAHWPDPNCLRWHRRKVFLGER</sequence>
<evidence type="ECO:0000313" key="2">
    <source>
        <dbReference type="Proteomes" id="UP000318741"/>
    </source>
</evidence>
<proteinExistence type="predicted"/>
<gene>
    <name evidence="1" type="ORF">CA12_27520</name>
</gene>
<evidence type="ECO:0000313" key="1">
    <source>
        <dbReference type="EMBL" id="QDT16646.1"/>
    </source>
</evidence>
<keyword evidence="2" id="KW-1185">Reference proteome</keyword>
<dbReference type="AlphaFoldDB" id="A0A517PB95"/>
<dbReference type="KEGG" id="acaf:CA12_27520"/>